<accession>A0A5N5SSU1</accession>
<evidence type="ECO:0000256" key="1">
    <source>
        <dbReference type="ARBA" id="ARBA00004613"/>
    </source>
</evidence>
<evidence type="ECO:0000313" key="5">
    <source>
        <dbReference type="EMBL" id="KAB7497274.1"/>
    </source>
</evidence>
<evidence type="ECO:0000313" key="6">
    <source>
        <dbReference type="Proteomes" id="UP000326759"/>
    </source>
</evidence>
<dbReference type="SMART" id="SM01318">
    <property type="entry name" value="SVWC"/>
    <property type="match status" value="1"/>
</dbReference>
<dbReference type="Proteomes" id="UP000326759">
    <property type="component" value="Unassembled WGS sequence"/>
</dbReference>
<feature type="region of interest" description="Disordered" evidence="3">
    <location>
        <begin position="26"/>
        <end position="46"/>
    </location>
</feature>
<evidence type="ECO:0000256" key="2">
    <source>
        <dbReference type="ARBA" id="ARBA00022525"/>
    </source>
</evidence>
<feature type="domain" description="Single" evidence="4">
    <location>
        <begin position="54"/>
        <end position="122"/>
    </location>
</feature>
<name>A0A5N5SSU1_9CRUS</name>
<sequence>MKNLIQARRIINRQFKKSSRLQKKIAKSSQKRLSRDLTSQITSNQTEGGSINKCLTENGPLFLGEVIPLPGCQEKKCLETNGSYTLVHLGCDISTVEVPENCKISNSTSKQFPKCCELIFSCEETITELFEAVYTPYNISKINLNNSESLVNNYNKSEKELRDSFVNLKTAREENNNKTNGANTERRIDFRNNFNNSKEGDI</sequence>
<dbReference type="OrthoDB" id="10604913at2759"/>
<evidence type="ECO:0000256" key="3">
    <source>
        <dbReference type="SAM" id="MobiDB-lite"/>
    </source>
</evidence>
<comment type="subcellular location">
    <subcellularLocation>
        <location evidence="1">Secreted</location>
    </subcellularLocation>
</comment>
<dbReference type="InterPro" id="IPR029277">
    <property type="entry name" value="SVWC_dom"/>
</dbReference>
<keyword evidence="2" id="KW-0964">Secreted</keyword>
<dbReference type="EMBL" id="SEYY01020479">
    <property type="protein sequence ID" value="KAB7497274.1"/>
    <property type="molecule type" value="Genomic_DNA"/>
</dbReference>
<comment type="caution">
    <text evidence="5">The sequence shown here is derived from an EMBL/GenBank/DDBJ whole genome shotgun (WGS) entry which is preliminary data.</text>
</comment>
<gene>
    <name evidence="5" type="ORF">Anas_08910</name>
</gene>
<organism evidence="5 6">
    <name type="scientific">Armadillidium nasatum</name>
    <dbReference type="NCBI Taxonomy" id="96803"/>
    <lineage>
        <taxon>Eukaryota</taxon>
        <taxon>Metazoa</taxon>
        <taxon>Ecdysozoa</taxon>
        <taxon>Arthropoda</taxon>
        <taxon>Crustacea</taxon>
        <taxon>Multicrustacea</taxon>
        <taxon>Malacostraca</taxon>
        <taxon>Eumalacostraca</taxon>
        <taxon>Peracarida</taxon>
        <taxon>Isopoda</taxon>
        <taxon>Oniscidea</taxon>
        <taxon>Crinocheta</taxon>
        <taxon>Armadillidiidae</taxon>
        <taxon>Armadillidium</taxon>
    </lineage>
</organism>
<feature type="non-terminal residue" evidence="5">
    <location>
        <position position="202"/>
    </location>
</feature>
<proteinExistence type="predicted"/>
<feature type="compositionally biased region" description="Polar residues" evidence="3">
    <location>
        <begin position="192"/>
        <end position="202"/>
    </location>
</feature>
<keyword evidence="6" id="KW-1185">Reference proteome</keyword>
<dbReference type="GO" id="GO:0005576">
    <property type="term" value="C:extracellular region"/>
    <property type="evidence" value="ECO:0007669"/>
    <property type="project" value="UniProtKB-SubCell"/>
</dbReference>
<evidence type="ECO:0000259" key="4">
    <source>
        <dbReference type="SMART" id="SM01318"/>
    </source>
</evidence>
<protein>
    <recommendedName>
        <fullName evidence="4">Single domain-containing protein</fullName>
    </recommendedName>
</protein>
<reference evidence="5 6" key="1">
    <citation type="journal article" date="2019" name="PLoS Biol.">
        <title>Sex chromosomes control vertical transmission of feminizing Wolbachia symbionts in an isopod.</title>
        <authorList>
            <person name="Becking T."/>
            <person name="Chebbi M.A."/>
            <person name="Giraud I."/>
            <person name="Moumen B."/>
            <person name="Laverre T."/>
            <person name="Caubet Y."/>
            <person name="Peccoud J."/>
            <person name="Gilbert C."/>
            <person name="Cordaux R."/>
        </authorList>
    </citation>
    <scope>NUCLEOTIDE SEQUENCE [LARGE SCALE GENOMIC DNA]</scope>
    <source>
        <strain evidence="5">ANa2</strain>
        <tissue evidence="5">Whole body excluding digestive tract and cuticle</tissue>
    </source>
</reference>
<dbReference type="AlphaFoldDB" id="A0A5N5SSU1"/>
<feature type="compositionally biased region" description="Polar residues" evidence="3">
    <location>
        <begin position="36"/>
        <end position="46"/>
    </location>
</feature>
<feature type="region of interest" description="Disordered" evidence="3">
    <location>
        <begin position="172"/>
        <end position="202"/>
    </location>
</feature>